<dbReference type="Gene3D" id="2.160.20.10">
    <property type="entry name" value="Single-stranded right-handed beta-helix, Pectin lyase-like"/>
    <property type="match status" value="1"/>
</dbReference>
<dbReference type="KEGG" id="ahz:APS56_05995"/>
<dbReference type="STRING" id="1736674.APS56_05995"/>
<organism evidence="2 3">
    <name type="scientific">Pseudalgibacter alginicilyticus</name>
    <dbReference type="NCBI Taxonomy" id="1736674"/>
    <lineage>
        <taxon>Bacteria</taxon>
        <taxon>Pseudomonadati</taxon>
        <taxon>Bacteroidota</taxon>
        <taxon>Flavobacteriia</taxon>
        <taxon>Flavobacteriales</taxon>
        <taxon>Flavobacteriaceae</taxon>
        <taxon>Pseudalgibacter</taxon>
    </lineage>
</organism>
<sequence>MIKQFVTLVLLLSVTFSAHTQTNTGEKQVIEVHTLKDFKTYVSQDNVHVKLSPGNYQIDDAEKIRFIEITSNNSYYDLSGARFMVDTKLFSRPDLVKSDDGNSMYCAIEISGNHVTLEGLYIETYGNTPGRQSKNKMFNIVGEHVTLKDVEVRTSGSNPWGYGYLYGLGGGDVRKMNGIRVGYPAKNVKLLGCQVHMRAMGHAIFLQGAENTLIENCQVDGLLRTTDAMLAETSGYGFDKKFYAAKGNYIEGTIVAQDGKILPGEIISLSEDGIRMYPEYKGHKTKNTTIKNCTVTQMRRGICTGLSSSGDTIIDCVVRDCVATGYNIGNGDTVINSSADAKYGEAFCIPYTNAKNAKVEMTILDSRNGLANTLLAKINGTGHDVVIKTADPKFILETMAIKLSVWEGYGNFNENAKMHATNIKLDNQTETEVITFKGTENAKIKSVGKVRKATDEENKINEGNRTKR</sequence>
<keyword evidence="1" id="KW-0732">Signal</keyword>
<evidence type="ECO:0000256" key="1">
    <source>
        <dbReference type="SAM" id="SignalP"/>
    </source>
</evidence>
<dbReference type="OrthoDB" id="1399014at2"/>
<feature type="signal peptide" evidence="1">
    <location>
        <begin position="1"/>
        <end position="20"/>
    </location>
</feature>
<protein>
    <submittedName>
        <fullName evidence="2">Uncharacterized protein</fullName>
    </submittedName>
</protein>
<dbReference type="Proteomes" id="UP000057981">
    <property type="component" value="Chromosome"/>
</dbReference>
<dbReference type="AlphaFoldDB" id="A0A0P0D9U1"/>
<keyword evidence="3" id="KW-1185">Reference proteome</keyword>
<dbReference type="RefSeq" id="WP_054726003.1">
    <property type="nucleotide sequence ID" value="NZ_CP012898.1"/>
</dbReference>
<dbReference type="InterPro" id="IPR012334">
    <property type="entry name" value="Pectin_lyas_fold"/>
</dbReference>
<evidence type="ECO:0000313" key="3">
    <source>
        <dbReference type="Proteomes" id="UP000057981"/>
    </source>
</evidence>
<dbReference type="InterPro" id="IPR011050">
    <property type="entry name" value="Pectin_lyase_fold/virulence"/>
</dbReference>
<evidence type="ECO:0000313" key="2">
    <source>
        <dbReference type="EMBL" id="ALJ04712.1"/>
    </source>
</evidence>
<accession>A0A0P0D9U1</accession>
<gene>
    <name evidence="2" type="ORF">APS56_05995</name>
</gene>
<reference evidence="2 3" key="1">
    <citation type="submission" date="2015-10" db="EMBL/GenBank/DDBJ databases">
        <authorList>
            <person name="Gilbert D.G."/>
        </authorList>
    </citation>
    <scope>NUCLEOTIDE SEQUENCE [LARGE SCALE GENOMIC DNA]</scope>
    <source>
        <strain evidence="3">HZ-22</strain>
    </source>
</reference>
<proteinExistence type="predicted"/>
<dbReference type="SUPFAM" id="SSF51126">
    <property type="entry name" value="Pectin lyase-like"/>
    <property type="match status" value="1"/>
</dbReference>
<name>A0A0P0D9U1_9FLAO</name>
<dbReference type="PATRIC" id="fig|1736674.3.peg.1225"/>
<feature type="chain" id="PRO_5006043482" evidence="1">
    <location>
        <begin position="21"/>
        <end position="468"/>
    </location>
</feature>
<dbReference type="EMBL" id="CP012898">
    <property type="protein sequence ID" value="ALJ04712.1"/>
    <property type="molecule type" value="Genomic_DNA"/>
</dbReference>